<comment type="caution">
    <text evidence="2">The sequence shown here is derived from an EMBL/GenBank/DDBJ whole genome shotgun (WGS) entry which is preliminary data.</text>
</comment>
<dbReference type="Proteomes" id="UP000717981">
    <property type="component" value="Unassembled WGS sequence"/>
</dbReference>
<dbReference type="EMBL" id="PDWK01000004">
    <property type="protein sequence ID" value="KAF1690596.1"/>
    <property type="molecule type" value="Genomic_DNA"/>
</dbReference>
<gene>
    <name evidence="2" type="ORF">CR938_01705</name>
</gene>
<sequence>MSHAGDRTGGMQAPDGVRGLLLEALRRRRDRAAGPVRALLDARIAALEQAADAASAEAGTPPGLAALAALVAGLRARQAPASPDHDVAGDAAAAPASDPAAAPPAPPLLREARAMWQTVRTRSQLRRARSQPLEHAGPLNSAKLAGRALDTIGNIAPGYLEHFVAYLDVLAGLEALLGAAPAAAPAFPARRPPRPRTPRRKTARRNETGA</sequence>
<accession>A0A921TF06</accession>
<dbReference type="OrthoDB" id="6025757at2"/>
<protein>
    <recommendedName>
        <fullName evidence="4">DUF2894 domain-containing protein</fullName>
    </recommendedName>
</protein>
<feature type="compositionally biased region" description="Basic residues" evidence="1">
    <location>
        <begin position="191"/>
        <end position="203"/>
    </location>
</feature>
<name>A0A921TF06_9GAMM</name>
<feature type="compositionally biased region" description="Low complexity" evidence="1">
    <location>
        <begin position="89"/>
        <end position="100"/>
    </location>
</feature>
<dbReference type="RefSeq" id="WP_162123348.1">
    <property type="nucleotide sequence ID" value="NZ_PDWK01000004.1"/>
</dbReference>
<dbReference type="InterPro" id="IPR021549">
    <property type="entry name" value="DUF2894"/>
</dbReference>
<dbReference type="Pfam" id="PF11445">
    <property type="entry name" value="DUF2894"/>
    <property type="match status" value="1"/>
</dbReference>
<keyword evidence="3" id="KW-1185">Reference proteome</keyword>
<feature type="region of interest" description="Disordered" evidence="1">
    <location>
        <begin position="80"/>
        <end position="106"/>
    </location>
</feature>
<evidence type="ECO:0000313" key="3">
    <source>
        <dbReference type="Proteomes" id="UP000717981"/>
    </source>
</evidence>
<proteinExistence type="predicted"/>
<organism evidence="2 3">
    <name type="scientific">Pseudoxanthomonas taiwanensis</name>
    <dbReference type="NCBI Taxonomy" id="176598"/>
    <lineage>
        <taxon>Bacteria</taxon>
        <taxon>Pseudomonadati</taxon>
        <taxon>Pseudomonadota</taxon>
        <taxon>Gammaproteobacteria</taxon>
        <taxon>Lysobacterales</taxon>
        <taxon>Lysobacteraceae</taxon>
        <taxon>Pseudoxanthomonas</taxon>
    </lineage>
</organism>
<evidence type="ECO:0000256" key="1">
    <source>
        <dbReference type="SAM" id="MobiDB-lite"/>
    </source>
</evidence>
<evidence type="ECO:0008006" key="4">
    <source>
        <dbReference type="Google" id="ProtNLM"/>
    </source>
</evidence>
<feature type="region of interest" description="Disordered" evidence="1">
    <location>
        <begin position="185"/>
        <end position="210"/>
    </location>
</feature>
<dbReference type="AlphaFoldDB" id="A0A921TF06"/>
<evidence type="ECO:0000313" key="2">
    <source>
        <dbReference type="EMBL" id="KAF1690596.1"/>
    </source>
</evidence>
<reference evidence="2" key="1">
    <citation type="submission" date="2017-10" db="EMBL/GenBank/DDBJ databases">
        <title>Whole genome sequencing of members of genus Pseudoxanthomonas.</title>
        <authorList>
            <person name="Kumar S."/>
            <person name="Bansal K."/>
            <person name="Kaur A."/>
            <person name="Patil P."/>
            <person name="Sharma S."/>
            <person name="Patil P.B."/>
        </authorList>
    </citation>
    <scope>NUCLEOTIDE SEQUENCE</scope>
    <source>
        <strain evidence="2">DSM 22914</strain>
    </source>
</reference>